<feature type="transmembrane region" description="Helical" evidence="1">
    <location>
        <begin position="245"/>
        <end position="262"/>
    </location>
</feature>
<keyword evidence="1" id="KW-0812">Transmembrane</keyword>
<gene>
    <name evidence="2" type="ORF">Poly59_42090</name>
</gene>
<organism evidence="2 3">
    <name type="scientific">Rubripirellula reticaptiva</name>
    <dbReference type="NCBI Taxonomy" id="2528013"/>
    <lineage>
        <taxon>Bacteria</taxon>
        <taxon>Pseudomonadati</taxon>
        <taxon>Planctomycetota</taxon>
        <taxon>Planctomycetia</taxon>
        <taxon>Pirellulales</taxon>
        <taxon>Pirellulaceae</taxon>
        <taxon>Rubripirellula</taxon>
    </lineage>
</organism>
<keyword evidence="3" id="KW-1185">Reference proteome</keyword>
<protein>
    <submittedName>
        <fullName evidence="2">Uncharacterized protein</fullName>
    </submittedName>
</protein>
<evidence type="ECO:0000313" key="2">
    <source>
        <dbReference type="EMBL" id="TWU49592.1"/>
    </source>
</evidence>
<name>A0A5C6EKF9_9BACT</name>
<feature type="transmembrane region" description="Helical" evidence="1">
    <location>
        <begin position="204"/>
        <end position="225"/>
    </location>
</feature>
<keyword evidence="1" id="KW-0472">Membrane</keyword>
<evidence type="ECO:0000256" key="1">
    <source>
        <dbReference type="SAM" id="Phobius"/>
    </source>
</evidence>
<dbReference type="EMBL" id="SJPX01000004">
    <property type="protein sequence ID" value="TWU49592.1"/>
    <property type="molecule type" value="Genomic_DNA"/>
</dbReference>
<dbReference type="Proteomes" id="UP000317977">
    <property type="component" value="Unassembled WGS sequence"/>
</dbReference>
<keyword evidence="1" id="KW-1133">Transmembrane helix</keyword>
<reference evidence="2 3" key="1">
    <citation type="submission" date="2019-02" db="EMBL/GenBank/DDBJ databases">
        <title>Deep-cultivation of Planctomycetes and their phenomic and genomic characterization uncovers novel biology.</title>
        <authorList>
            <person name="Wiegand S."/>
            <person name="Jogler M."/>
            <person name="Boedeker C."/>
            <person name="Pinto D."/>
            <person name="Vollmers J."/>
            <person name="Rivas-Marin E."/>
            <person name="Kohn T."/>
            <person name="Peeters S.H."/>
            <person name="Heuer A."/>
            <person name="Rast P."/>
            <person name="Oberbeckmann S."/>
            <person name="Bunk B."/>
            <person name="Jeske O."/>
            <person name="Meyerdierks A."/>
            <person name="Storesund J.E."/>
            <person name="Kallscheuer N."/>
            <person name="Luecker S."/>
            <person name="Lage O.M."/>
            <person name="Pohl T."/>
            <person name="Merkel B.J."/>
            <person name="Hornburger P."/>
            <person name="Mueller R.-W."/>
            <person name="Bruemmer F."/>
            <person name="Labrenz M."/>
            <person name="Spormann A.M."/>
            <person name="Op Den Camp H."/>
            <person name="Overmann J."/>
            <person name="Amann R."/>
            <person name="Jetten M.S.M."/>
            <person name="Mascher T."/>
            <person name="Medema M.H."/>
            <person name="Devos D.P."/>
            <person name="Kaster A.-K."/>
            <person name="Ovreas L."/>
            <person name="Rohde M."/>
            <person name="Galperin M.Y."/>
            <person name="Jogler C."/>
        </authorList>
    </citation>
    <scope>NUCLEOTIDE SEQUENCE [LARGE SCALE GENOMIC DNA]</scope>
    <source>
        <strain evidence="2 3">Poly59</strain>
    </source>
</reference>
<dbReference type="AlphaFoldDB" id="A0A5C6EKF9"/>
<sequence>MNIQSFLEHHGIVRNPFAEEDAQTDQVFKEHCISSAYHPIWDKVYGDPKEPSTSIVFGPKGSGKTAMRLQIDRHIQRFNQENPDSRVFLIRYDDFNPFLDHFCERMSRRTNKKTERVFEAWRLWDHMDSILCIGVTDLVDRVLRDEGDGSKGPRLDGGDLKNVDRTSARDLLLLANCYDQSTALAFTDRWTKLRKRLRYSNASAAWPLILAVASFVASIALVGWLFMRGGGQGADGEAIPVSPHWLWLIPLVTLIGGMPYWIKWIKSQSAASGIRKHMRVGKRETGTLRSVLMKFPSKELASQPLPRYDRTDDRYEMLNKFRGILSRLGYTSVTVLMDRVDEPDLIGGKPELMQRFVWPMLDNKLLKHQGIGFKLFLPQELHRDVERETREFHERARLDKQNVIPAFQWTGEALYDLARARMLACAADGRSPEPKDLFGDDISYERLLAAFQSLRVPRHLFRLLYRVLVDHCNRHTDAQPIFKIKGETFESALAVYSRDADVTVG</sequence>
<evidence type="ECO:0000313" key="3">
    <source>
        <dbReference type="Proteomes" id="UP000317977"/>
    </source>
</evidence>
<dbReference type="RefSeq" id="WP_146535826.1">
    <property type="nucleotide sequence ID" value="NZ_SJPX01000004.1"/>
</dbReference>
<proteinExistence type="predicted"/>
<comment type="caution">
    <text evidence="2">The sequence shown here is derived from an EMBL/GenBank/DDBJ whole genome shotgun (WGS) entry which is preliminary data.</text>
</comment>
<accession>A0A5C6EKF9</accession>
<dbReference type="OrthoDB" id="208020at2"/>